<dbReference type="AlphaFoldDB" id="V4P7A4"/>
<keyword evidence="2" id="KW-1185">Reference proteome</keyword>
<dbReference type="Proteomes" id="UP000017837">
    <property type="component" value="Unassembled WGS sequence"/>
</dbReference>
<evidence type="ECO:0000313" key="2">
    <source>
        <dbReference type="Proteomes" id="UP000017837"/>
    </source>
</evidence>
<reference evidence="1 2" key="1">
    <citation type="journal article" date="2014" name="Nature">
        <title>Sequential evolution of bacterial morphology by co-option of a developmental regulator.</title>
        <authorList>
            <person name="Jiang C."/>
            <person name="Brown P.J."/>
            <person name="Ducret A."/>
            <person name="Brun Y.V."/>
        </authorList>
    </citation>
    <scope>NUCLEOTIDE SEQUENCE [LARGE SCALE GENOMIC DNA]</scope>
    <source>
        <strain evidence="1 2">DSM 16100</strain>
    </source>
</reference>
<evidence type="ECO:0000313" key="1">
    <source>
        <dbReference type="EMBL" id="ESQ82994.1"/>
    </source>
</evidence>
<gene>
    <name evidence="1" type="ORF">ABENE_20515</name>
</gene>
<sequence>MLSRRFLPNARGIFLHHENIAVLQMQDEFVEAGSFKDELATAKIEAKKFVAGVFHGDEVGVGNLPAHP</sequence>
<dbReference type="EMBL" id="AWGB01000072">
    <property type="protein sequence ID" value="ESQ82994.1"/>
    <property type="molecule type" value="Genomic_DNA"/>
</dbReference>
<protein>
    <submittedName>
        <fullName evidence="1">Uncharacterized protein</fullName>
    </submittedName>
</protein>
<organism evidence="1 2">
    <name type="scientific">Asticcacaulis benevestitus DSM 16100 = ATCC BAA-896</name>
    <dbReference type="NCBI Taxonomy" id="1121022"/>
    <lineage>
        <taxon>Bacteria</taxon>
        <taxon>Pseudomonadati</taxon>
        <taxon>Pseudomonadota</taxon>
        <taxon>Alphaproteobacteria</taxon>
        <taxon>Caulobacterales</taxon>
        <taxon>Caulobacteraceae</taxon>
        <taxon>Asticcacaulis</taxon>
    </lineage>
</organism>
<accession>V4P7A4</accession>
<comment type="caution">
    <text evidence="1">The sequence shown here is derived from an EMBL/GenBank/DDBJ whole genome shotgun (WGS) entry which is preliminary data.</text>
</comment>
<proteinExistence type="predicted"/>
<name>V4P7A4_9CAUL</name>